<feature type="domain" description="Luciferase-like" evidence="2">
    <location>
        <begin position="7"/>
        <end position="281"/>
    </location>
</feature>
<keyword evidence="1" id="KW-0560">Oxidoreductase</keyword>
<keyword evidence="4" id="KW-1185">Reference proteome</keyword>
<name>H0QXU8_9ACTN</name>
<evidence type="ECO:0000313" key="3">
    <source>
        <dbReference type="EMBL" id="GAB17649.1"/>
    </source>
</evidence>
<dbReference type="AlphaFoldDB" id="H0QXU8"/>
<dbReference type="PANTHER" id="PTHR43244:SF1">
    <property type="entry name" value="5,10-METHYLENETETRAHYDROMETHANOPTERIN REDUCTASE"/>
    <property type="match status" value="1"/>
</dbReference>
<dbReference type="Pfam" id="PF00296">
    <property type="entry name" value="Bac_luciferase"/>
    <property type="match status" value="1"/>
</dbReference>
<dbReference type="Proteomes" id="UP000035034">
    <property type="component" value="Unassembled WGS sequence"/>
</dbReference>
<dbReference type="CDD" id="cd01097">
    <property type="entry name" value="Tetrahydromethanopterin_reductase"/>
    <property type="match status" value="1"/>
</dbReference>
<dbReference type="RefSeq" id="WP_007316987.1">
    <property type="nucleotide sequence ID" value="NZ_BAEH01000036.1"/>
</dbReference>
<sequence>MTIIGAALSTPEFGNAVDHGVDSARAAKESGLSGIWLGQRFDYDAIALAGIIGREVDDITVGTSAVPIFGRHPLIVAGQAQTAQAATHGRFQYGLALGAAALTEKAFGVEFRRPAKRLADFLTITRSVLETGEVDYRGTEISAVSPIPTTLAGVDSPPPVLVAALGPRVLEVAGRFADGILPFLAGPKVLETQIIPTLAGAAVDAGRPPPRVVALVPALVTDDPDAGRAALAAATSFYEQIPSYQRVIELSGARRAVELGLVGSADEVRAGLRDYLAAGATEIVLTQTDSLGPQTERATWEAAAVLGR</sequence>
<dbReference type="NCBIfam" id="TIGR03564">
    <property type="entry name" value="F420_MSMEG_4879"/>
    <property type="match status" value="1"/>
</dbReference>
<dbReference type="EMBL" id="BAEH01000036">
    <property type="protein sequence ID" value="GAB17649.1"/>
    <property type="molecule type" value="Genomic_DNA"/>
</dbReference>
<protein>
    <submittedName>
        <fullName evidence="3">Putative F420-dependent oxidoreductase</fullName>
    </submittedName>
</protein>
<organism evidence="3 4">
    <name type="scientific">Gordonia effusa NBRC 100432</name>
    <dbReference type="NCBI Taxonomy" id="1077974"/>
    <lineage>
        <taxon>Bacteria</taxon>
        <taxon>Bacillati</taxon>
        <taxon>Actinomycetota</taxon>
        <taxon>Actinomycetes</taxon>
        <taxon>Mycobacteriales</taxon>
        <taxon>Gordoniaceae</taxon>
        <taxon>Gordonia</taxon>
    </lineage>
</organism>
<dbReference type="InterPro" id="IPR050564">
    <property type="entry name" value="F420-G6PD/mer"/>
</dbReference>
<dbReference type="InterPro" id="IPR011251">
    <property type="entry name" value="Luciferase-like_dom"/>
</dbReference>
<evidence type="ECO:0000259" key="2">
    <source>
        <dbReference type="Pfam" id="PF00296"/>
    </source>
</evidence>
<proteinExistence type="predicted"/>
<evidence type="ECO:0000313" key="4">
    <source>
        <dbReference type="Proteomes" id="UP000035034"/>
    </source>
</evidence>
<evidence type="ECO:0000256" key="1">
    <source>
        <dbReference type="ARBA" id="ARBA00023002"/>
    </source>
</evidence>
<dbReference type="GO" id="GO:0016705">
    <property type="term" value="F:oxidoreductase activity, acting on paired donors, with incorporation or reduction of molecular oxygen"/>
    <property type="evidence" value="ECO:0007669"/>
    <property type="project" value="InterPro"/>
</dbReference>
<accession>H0QXU8</accession>
<dbReference type="eggNOG" id="COG2141">
    <property type="taxonomic scope" value="Bacteria"/>
</dbReference>
<dbReference type="InterPro" id="IPR019910">
    <property type="entry name" value="Lucif-like_OxRdtase_MSMEG_4879"/>
</dbReference>
<reference evidence="3 4" key="1">
    <citation type="submission" date="2011-12" db="EMBL/GenBank/DDBJ databases">
        <title>Whole genome shotgun sequence of Gordonia effusa NBRC 100432.</title>
        <authorList>
            <person name="Yoshida I."/>
            <person name="Takarada H."/>
            <person name="Hosoyama A."/>
            <person name="Tsuchikane K."/>
            <person name="Katsumata H."/>
            <person name="Yamazaki S."/>
            <person name="Fujita N."/>
        </authorList>
    </citation>
    <scope>NUCLEOTIDE SEQUENCE [LARGE SCALE GENOMIC DNA]</scope>
    <source>
        <strain evidence="3 4">NBRC 100432</strain>
    </source>
</reference>
<dbReference type="InterPro" id="IPR036661">
    <property type="entry name" value="Luciferase-like_sf"/>
</dbReference>
<comment type="caution">
    <text evidence="3">The sequence shown here is derived from an EMBL/GenBank/DDBJ whole genome shotgun (WGS) entry which is preliminary data.</text>
</comment>
<dbReference type="OrthoDB" id="7054907at2"/>
<dbReference type="SUPFAM" id="SSF51679">
    <property type="entry name" value="Bacterial luciferase-like"/>
    <property type="match status" value="1"/>
</dbReference>
<dbReference type="PANTHER" id="PTHR43244">
    <property type="match status" value="1"/>
</dbReference>
<dbReference type="Gene3D" id="3.20.20.30">
    <property type="entry name" value="Luciferase-like domain"/>
    <property type="match status" value="1"/>
</dbReference>
<gene>
    <name evidence="3" type="ORF">GOEFS_036_00880</name>
</gene>
<dbReference type="STRING" id="1077974.GOEFS_036_00880"/>